<dbReference type="InterPro" id="IPR036097">
    <property type="entry name" value="HisK_dim/P_sf"/>
</dbReference>
<feature type="transmembrane region" description="Helical" evidence="15">
    <location>
        <begin position="40"/>
        <end position="62"/>
    </location>
</feature>
<sequence>MQRHCGSVATMSLSIHPVDEPPRWRRRLAIFLRRGGMMPVIEGGTLLAALGMMLFTYFIVAGESAPQRLLTPPVVALLLVANLVPTMGLLVLLARRIAKGRTATSPVGGRGRLHVRLVALFSVIAAVPTLLVVIFASLLFQYGVEFWFSDRARTVLENADRVAQAYVDENRQRIAGEIVPMAGDLSYALTIARIDDPRFREAFARQVAYRTLDEAAIVSVGTDNTLRLIGGANLDKRPLETRVPVPILPALANGQPRISIDAGDRVEAIVLLDPDNRLYLYVSRLVDPLVLTQAARAASALGDYNQLLDRSRILQLRFNAALFVVSLLIVGASIWIAFKVADRLVRPVSELVEAARRVAAGDLSTRVSSARTKDEVGTLANAFNRMTRRLEEQTGALVTANSQLDSRRAFTEAVLSGVTAGVVSINDNHRVTLINRSAEALLKTGAESPIGRTLADVAPELDRLLEKGERETVTQFSSGGEPRTLAVKLVRVGGGHVLTFDDITEQLADQRRAAWADVARRIAHEIKNPLTPIQLAAERLQRRYGREVVSDPGTFERLTGTIVRQVGDMRRMVNEFSSFARMPKPEFREEAIVDIARQSLFLHEVAHPAIVFRLDAPDPSPLMVCDRRQLGQALTNIVKNAVEAVEAKAGEGGAGTIAMTMTVVDERILIELADDGIGLPAERERLTEPYMTTRVRGTGLGLAIVKKIVEEHLGSMSFADRPGGGTIVRLAFDRAALAPLADGRTDAEAEDGDERPNELTRIRSV</sequence>
<dbReference type="PRINTS" id="PR00344">
    <property type="entry name" value="BCTRLSENSOR"/>
</dbReference>
<feature type="compositionally biased region" description="Basic and acidic residues" evidence="14">
    <location>
        <begin position="754"/>
        <end position="765"/>
    </location>
</feature>
<evidence type="ECO:0000256" key="15">
    <source>
        <dbReference type="SAM" id="Phobius"/>
    </source>
</evidence>
<keyword evidence="6" id="KW-0808">Transferase</keyword>
<dbReference type="Pfam" id="PF02518">
    <property type="entry name" value="HATPase_c"/>
    <property type="match status" value="1"/>
</dbReference>
<reference evidence="18 19" key="1">
    <citation type="submission" date="2017-09" db="EMBL/GenBank/DDBJ databases">
        <title>Sphingomonas panjinensis sp.nov., isolated from oil-contaminated soil.</title>
        <authorList>
            <person name="Wang L."/>
            <person name="Chen L."/>
        </authorList>
    </citation>
    <scope>NUCLEOTIDE SEQUENCE [LARGE SCALE GENOMIC DNA]</scope>
    <source>
        <strain evidence="18 19">FW-11</strain>
    </source>
</reference>
<dbReference type="Gene3D" id="1.10.287.130">
    <property type="match status" value="1"/>
</dbReference>
<evidence type="ECO:0000256" key="11">
    <source>
        <dbReference type="ARBA" id="ARBA00022989"/>
    </source>
</evidence>
<dbReference type="PANTHER" id="PTHR42878:SF7">
    <property type="entry name" value="SENSOR HISTIDINE KINASE GLRK"/>
    <property type="match status" value="1"/>
</dbReference>
<keyword evidence="10" id="KW-0067">ATP-binding</keyword>
<evidence type="ECO:0000256" key="10">
    <source>
        <dbReference type="ARBA" id="ARBA00022840"/>
    </source>
</evidence>
<feature type="domain" description="HAMP" evidence="17">
    <location>
        <begin position="342"/>
        <end position="395"/>
    </location>
</feature>
<comment type="subcellular location">
    <subcellularLocation>
        <location evidence="2">Cell membrane</location>
        <topology evidence="2">Multi-pass membrane protein</topology>
    </subcellularLocation>
</comment>
<accession>A0A2T5FWT4</accession>
<dbReference type="EC" id="2.7.13.3" evidence="3"/>
<dbReference type="EMBL" id="NWBU01000010">
    <property type="protein sequence ID" value="PTQ10250.1"/>
    <property type="molecule type" value="Genomic_DNA"/>
</dbReference>
<dbReference type="PROSITE" id="PS50109">
    <property type="entry name" value="HIS_KIN"/>
    <property type="match status" value="1"/>
</dbReference>
<dbReference type="InterPro" id="IPR045671">
    <property type="entry name" value="NtrY-like_N"/>
</dbReference>
<dbReference type="InterPro" id="IPR005467">
    <property type="entry name" value="His_kinase_dom"/>
</dbReference>
<dbReference type="InterPro" id="IPR013767">
    <property type="entry name" value="PAS_fold"/>
</dbReference>
<evidence type="ECO:0000256" key="3">
    <source>
        <dbReference type="ARBA" id="ARBA00012438"/>
    </source>
</evidence>
<keyword evidence="8" id="KW-0547">Nucleotide-binding</keyword>
<dbReference type="SMART" id="SM00304">
    <property type="entry name" value="HAMP"/>
    <property type="match status" value="1"/>
</dbReference>
<keyword evidence="11 15" id="KW-1133">Transmembrane helix</keyword>
<feature type="domain" description="Histidine kinase" evidence="16">
    <location>
        <begin position="521"/>
        <end position="736"/>
    </location>
</feature>
<protein>
    <recommendedName>
        <fullName evidence="3">histidine kinase</fullName>
        <ecNumber evidence="3">2.7.13.3</ecNumber>
    </recommendedName>
</protein>
<dbReference type="InterPro" id="IPR003661">
    <property type="entry name" value="HisK_dim/P_dom"/>
</dbReference>
<dbReference type="PROSITE" id="PS50885">
    <property type="entry name" value="HAMP"/>
    <property type="match status" value="1"/>
</dbReference>
<evidence type="ECO:0000256" key="14">
    <source>
        <dbReference type="SAM" id="MobiDB-lite"/>
    </source>
</evidence>
<feature type="transmembrane region" description="Helical" evidence="15">
    <location>
        <begin position="115"/>
        <end position="140"/>
    </location>
</feature>
<dbReference type="SMART" id="SM00091">
    <property type="entry name" value="PAS"/>
    <property type="match status" value="1"/>
</dbReference>
<dbReference type="Gene3D" id="3.30.450.20">
    <property type="entry name" value="PAS domain"/>
    <property type="match status" value="1"/>
</dbReference>
<evidence type="ECO:0000256" key="12">
    <source>
        <dbReference type="ARBA" id="ARBA00023012"/>
    </source>
</evidence>
<evidence type="ECO:0000256" key="2">
    <source>
        <dbReference type="ARBA" id="ARBA00004651"/>
    </source>
</evidence>
<keyword evidence="19" id="KW-1185">Reference proteome</keyword>
<dbReference type="Proteomes" id="UP000244162">
    <property type="component" value="Unassembled WGS sequence"/>
</dbReference>
<keyword evidence="13 15" id="KW-0472">Membrane</keyword>
<gene>
    <name evidence="18" type="ORF">CLG96_14165</name>
</gene>
<dbReference type="GO" id="GO:0006355">
    <property type="term" value="P:regulation of DNA-templated transcription"/>
    <property type="evidence" value="ECO:0007669"/>
    <property type="project" value="InterPro"/>
</dbReference>
<dbReference type="PANTHER" id="PTHR42878">
    <property type="entry name" value="TWO-COMPONENT HISTIDINE KINASE"/>
    <property type="match status" value="1"/>
</dbReference>
<evidence type="ECO:0000256" key="4">
    <source>
        <dbReference type="ARBA" id="ARBA00022475"/>
    </source>
</evidence>
<evidence type="ECO:0000256" key="9">
    <source>
        <dbReference type="ARBA" id="ARBA00022777"/>
    </source>
</evidence>
<dbReference type="Pfam" id="PF00672">
    <property type="entry name" value="HAMP"/>
    <property type="match status" value="1"/>
</dbReference>
<dbReference type="GO" id="GO:0007234">
    <property type="term" value="P:osmosensory signaling via phosphorelay pathway"/>
    <property type="evidence" value="ECO:0007669"/>
    <property type="project" value="TreeGrafter"/>
</dbReference>
<dbReference type="SUPFAM" id="SSF55785">
    <property type="entry name" value="PYP-like sensor domain (PAS domain)"/>
    <property type="match status" value="1"/>
</dbReference>
<keyword evidence="9 18" id="KW-0418">Kinase</keyword>
<dbReference type="SUPFAM" id="SSF158472">
    <property type="entry name" value="HAMP domain-like"/>
    <property type="match status" value="1"/>
</dbReference>
<organism evidence="18 19">
    <name type="scientific">Sphingomonas oleivorans</name>
    <dbReference type="NCBI Taxonomy" id="1735121"/>
    <lineage>
        <taxon>Bacteria</taxon>
        <taxon>Pseudomonadati</taxon>
        <taxon>Pseudomonadota</taxon>
        <taxon>Alphaproteobacteria</taxon>
        <taxon>Sphingomonadales</taxon>
        <taxon>Sphingomonadaceae</taxon>
        <taxon>Sphingomonas</taxon>
    </lineage>
</organism>
<dbReference type="GO" id="GO:0000155">
    <property type="term" value="F:phosphorelay sensor kinase activity"/>
    <property type="evidence" value="ECO:0007669"/>
    <property type="project" value="InterPro"/>
</dbReference>
<evidence type="ECO:0000256" key="5">
    <source>
        <dbReference type="ARBA" id="ARBA00022553"/>
    </source>
</evidence>
<dbReference type="SUPFAM" id="SSF55874">
    <property type="entry name" value="ATPase domain of HSP90 chaperone/DNA topoisomerase II/histidine kinase"/>
    <property type="match status" value="1"/>
</dbReference>
<proteinExistence type="predicted"/>
<dbReference type="GO" id="GO:0000156">
    <property type="term" value="F:phosphorelay response regulator activity"/>
    <property type="evidence" value="ECO:0007669"/>
    <property type="project" value="TreeGrafter"/>
</dbReference>
<dbReference type="CDD" id="cd00130">
    <property type="entry name" value="PAS"/>
    <property type="match status" value="1"/>
</dbReference>
<name>A0A2T5FWT4_9SPHN</name>
<dbReference type="Pfam" id="PF19312">
    <property type="entry name" value="NtrY_N"/>
    <property type="match status" value="1"/>
</dbReference>
<dbReference type="GO" id="GO:0005886">
    <property type="term" value="C:plasma membrane"/>
    <property type="evidence" value="ECO:0007669"/>
    <property type="project" value="UniProtKB-SubCell"/>
</dbReference>
<keyword evidence="12" id="KW-0902">Two-component regulatory system</keyword>
<dbReference type="InterPro" id="IPR050351">
    <property type="entry name" value="BphY/WalK/GraS-like"/>
</dbReference>
<dbReference type="PIRSF" id="PIRSF037532">
    <property type="entry name" value="STHK_NtrY"/>
    <property type="match status" value="1"/>
</dbReference>
<dbReference type="SMART" id="SM00387">
    <property type="entry name" value="HATPase_c"/>
    <property type="match status" value="1"/>
</dbReference>
<comment type="caution">
    <text evidence="18">The sequence shown here is derived from an EMBL/GenBank/DDBJ whole genome shotgun (WGS) entry which is preliminary data.</text>
</comment>
<dbReference type="Gene3D" id="3.30.565.10">
    <property type="entry name" value="Histidine kinase-like ATPase, C-terminal domain"/>
    <property type="match status" value="1"/>
</dbReference>
<evidence type="ECO:0000313" key="18">
    <source>
        <dbReference type="EMBL" id="PTQ10250.1"/>
    </source>
</evidence>
<dbReference type="Pfam" id="PF00989">
    <property type="entry name" value="PAS"/>
    <property type="match status" value="1"/>
</dbReference>
<dbReference type="InterPro" id="IPR003594">
    <property type="entry name" value="HATPase_dom"/>
</dbReference>
<dbReference type="InterPro" id="IPR017232">
    <property type="entry name" value="NtrY"/>
</dbReference>
<evidence type="ECO:0000256" key="13">
    <source>
        <dbReference type="ARBA" id="ARBA00023136"/>
    </source>
</evidence>
<dbReference type="CDD" id="cd00082">
    <property type="entry name" value="HisKA"/>
    <property type="match status" value="1"/>
</dbReference>
<dbReference type="InterPro" id="IPR036890">
    <property type="entry name" value="HATPase_C_sf"/>
</dbReference>
<dbReference type="OrthoDB" id="9776727at2"/>
<keyword evidence="4" id="KW-1003">Cell membrane</keyword>
<dbReference type="GO" id="GO:0005524">
    <property type="term" value="F:ATP binding"/>
    <property type="evidence" value="ECO:0007669"/>
    <property type="project" value="UniProtKB-KW"/>
</dbReference>
<dbReference type="Pfam" id="PF00512">
    <property type="entry name" value="HisKA"/>
    <property type="match status" value="1"/>
</dbReference>
<dbReference type="Gene3D" id="6.10.340.10">
    <property type="match status" value="1"/>
</dbReference>
<comment type="catalytic activity">
    <reaction evidence="1">
        <text>ATP + protein L-histidine = ADP + protein N-phospho-L-histidine.</text>
        <dbReference type="EC" id="2.7.13.3"/>
    </reaction>
</comment>
<evidence type="ECO:0000256" key="7">
    <source>
        <dbReference type="ARBA" id="ARBA00022692"/>
    </source>
</evidence>
<evidence type="ECO:0000259" key="17">
    <source>
        <dbReference type="PROSITE" id="PS50885"/>
    </source>
</evidence>
<feature type="region of interest" description="Disordered" evidence="14">
    <location>
        <begin position="743"/>
        <end position="765"/>
    </location>
</feature>
<dbReference type="CDD" id="cd06225">
    <property type="entry name" value="HAMP"/>
    <property type="match status" value="1"/>
</dbReference>
<evidence type="ECO:0000256" key="6">
    <source>
        <dbReference type="ARBA" id="ARBA00022679"/>
    </source>
</evidence>
<evidence type="ECO:0000256" key="8">
    <source>
        <dbReference type="ARBA" id="ARBA00022741"/>
    </source>
</evidence>
<dbReference type="InterPro" id="IPR035965">
    <property type="entry name" value="PAS-like_dom_sf"/>
</dbReference>
<dbReference type="InterPro" id="IPR004358">
    <property type="entry name" value="Sig_transdc_His_kin-like_C"/>
</dbReference>
<dbReference type="InterPro" id="IPR003660">
    <property type="entry name" value="HAMP_dom"/>
</dbReference>
<evidence type="ECO:0000256" key="1">
    <source>
        <dbReference type="ARBA" id="ARBA00000085"/>
    </source>
</evidence>
<dbReference type="GO" id="GO:0030295">
    <property type="term" value="F:protein kinase activator activity"/>
    <property type="evidence" value="ECO:0007669"/>
    <property type="project" value="TreeGrafter"/>
</dbReference>
<evidence type="ECO:0000313" key="19">
    <source>
        <dbReference type="Proteomes" id="UP000244162"/>
    </source>
</evidence>
<dbReference type="SMART" id="SM00388">
    <property type="entry name" value="HisKA"/>
    <property type="match status" value="1"/>
</dbReference>
<keyword evidence="5" id="KW-0597">Phosphoprotein</keyword>
<evidence type="ECO:0000259" key="16">
    <source>
        <dbReference type="PROSITE" id="PS50109"/>
    </source>
</evidence>
<keyword evidence="7 15" id="KW-0812">Transmembrane</keyword>
<dbReference type="AlphaFoldDB" id="A0A2T5FWT4"/>
<feature type="transmembrane region" description="Helical" evidence="15">
    <location>
        <begin position="74"/>
        <end position="94"/>
    </location>
</feature>
<dbReference type="InterPro" id="IPR000014">
    <property type="entry name" value="PAS"/>
</dbReference>
<dbReference type="SUPFAM" id="SSF47384">
    <property type="entry name" value="Homodimeric domain of signal transducing histidine kinase"/>
    <property type="match status" value="1"/>
</dbReference>